<comment type="caution">
    <text evidence="2">The sequence shown here is derived from an EMBL/GenBank/DDBJ whole genome shotgun (WGS) entry which is preliminary data.</text>
</comment>
<keyword evidence="3" id="KW-1185">Reference proteome</keyword>
<dbReference type="Proteomes" id="UP000193689">
    <property type="component" value="Unassembled WGS sequence"/>
</dbReference>
<proteinExistence type="predicted"/>
<evidence type="ECO:0000313" key="3">
    <source>
        <dbReference type="Proteomes" id="UP000193689"/>
    </source>
</evidence>
<organism evidence="2 3">
    <name type="scientific">Pseudomassariella vexata</name>
    <dbReference type="NCBI Taxonomy" id="1141098"/>
    <lineage>
        <taxon>Eukaryota</taxon>
        <taxon>Fungi</taxon>
        <taxon>Dikarya</taxon>
        <taxon>Ascomycota</taxon>
        <taxon>Pezizomycotina</taxon>
        <taxon>Sordariomycetes</taxon>
        <taxon>Xylariomycetidae</taxon>
        <taxon>Amphisphaeriales</taxon>
        <taxon>Pseudomassariaceae</taxon>
        <taxon>Pseudomassariella</taxon>
    </lineage>
</organism>
<dbReference type="RefSeq" id="XP_040711700.1">
    <property type="nucleotide sequence ID" value="XM_040864802.1"/>
</dbReference>
<accession>A0A1Y2DI26</accession>
<gene>
    <name evidence="2" type="ORF">BCR38DRAFT_499783</name>
</gene>
<reference evidence="2 3" key="1">
    <citation type="submission" date="2016-07" db="EMBL/GenBank/DDBJ databases">
        <title>Pervasive Adenine N6-methylation of Active Genes in Fungi.</title>
        <authorList>
            <consortium name="DOE Joint Genome Institute"/>
            <person name="Mondo S.J."/>
            <person name="Dannebaum R.O."/>
            <person name="Kuo R.C."/>
            <person name="Labutti K."/>
            <person name="Haridas S."/>
            <person name="Kuo A."/>
            <person name="Salamov A."/>
            <person name="Ahrendt S.R."/>
            <person name="Lipzen A."/>
            <person name="Sullivan W."/>
            <person name="Andreopoulos W.B."/>
            <person name="Clum A."/>
            <person name="Lindquist E."/>
            <person name="Daum C."/>
            <person name="Ramamoorthy G.K."/>
            <person name="Gryganskyi A."/>
            <person name="Culley D."/>
            <person name="Magnuson J.K."/>
            <person name="James T.Y."/>
            <person name="O'Malley M.A."/>
            <person name="Stajich J.E."/>
            <person name="Spatafora J.W."/>
            <person name="Visel A."/>
            <person name="Grigoriev I.V."/>
        </authorList>
    </citation>
    <scope>NUCLEOTIDE SEQUENCE [LARGE SCALE GENOMIC DNA]</scope>
    <source>
        <strain evidence="2 3">CBS 129021</strain>
    </source>
</reference>
<sequence>MALPEDSDLSITPFSSVNFTLQNPCDFTTWFYIAKAVAGPQLWPSINPLLPGPSIKPLLQEPPRPSDKGLENFTDKEFRLYLWYYERWRERHNDWKVQQMQLHNMDVWLFRSVAPQFWAYFKREESVREKMLAIRSALDHGPRGRWWYKGKQAKVPVTQQADLLPTSPEADHPPWKKSARPGQGRPRLGSCFGALDGRGRGEQGVVGMIRTVKEDGVGDETKLKVEEGVDHASGDGKVVETGAENGRAVNWVDSNKPVNSTVATDHQEHVEVSSVEEVEDDMFGNYKLVGASMNDHGAACGLAKGVTDVHNRAHTSGVDDMGAMGMGEECNDKDVENLDNHGPVMGQVSDDVTEDSRNGVPVAVPVCS</sequence>
<evidence type="ECO:0000313" key="2">
    <source>
        <dbReference type="EMBL" id="ORY58888.1"/>
    </source>
</evidence>
<dbReference type="AlphaFoldDB" id="A0A1Y2DI26"/>
<dbReference type="EMBL" id="MCFJ01000015">
    <property type="protein sequence ID" value="ORY58888.1"/>
    <property type="molecule type" value="Genomic_DNA"/>
</dbReference>
<feature type="region of interest" description="Disordered" evidence="1">
    <location>
        <begin position="164"/>
        <end position="196"/>
    </location>
</feature>
<name>A0A1Y2DI26_9PEZI</name>
<dbReference type="InParanoid" id="A0A1Y2DI26"/>
<dbReference type="GeneID" id="63781014"/>
<protein>
    <submittedName>
        <fullName evidence="2">Uncharacterized protein</fullName>
    </submittedName>
</protein>
<evidence type="ECO:0000256" key="1">
    <source>
        <dbReference type="SAM" id="MobiDB-lite"/>
    </source>
</evidence>